<protein>
    <submittedName>
        <fullName evidence="1">Uncharacterized protein</fullName>
    </submittedName>
</protein>
<evidence type="ECO:0000313" key="1">
    <source>
        <dbReference type="EMBL" id="TMS15974.1"/>
    </source>
</evidence>
<organism evidence="1 2">
    <name type="scientific">Larimichthys crocea</name>
    <name type="common">Large yellow croaker</name>
    <name type="synonym">Pseudosciaena crocea</name>
    <dbReference type="NCBI Taxonomy" id="215358"/>
    <lineage>
        <taxon>Eukaryota</taxon>
        <taxon>Metazoa</taxon>
        <taxon>Chordata</taxon>
        <taxon>Craniata</taxon>
        <taxon>Vertebrata</taxon>
        <taxon>Euteleostomi</taxon>
        <taxon>Actinopterygii</taxon>
        <taxon>Neopterygii</taxon>
        <taxon>Teleostei</taxon>
        <taxon>Neoteleostei</taxon>
        <taxon>Acanthomorphata</taxon>
        <taxon>Eupercaria</taxon>
        <taxon>Sciaenidae</taxon>
        <taxon>Larimichthys</taxon>
    </lineage>
</organism>
<dbReference type="Proteomes" id="UP000793456">
    <property type="component" value="Chromosome VIII"/>
</dbReference>
<comment type="caution">
    <text evidence="1">The sequence shown here is derived from an EMBL/GenBank/DDBJ whole genome shotgun (WGS) entry which is preliminary data.</text>
</comment>
<dbReference type="EMBL" id="CM011681">
    <property type="protein sequence ID" value="TMS15974.1"/>
    <property type="molecule type" value="Genomic_DNA"/>
</dbReference>
<accession>A0ACD3R947</accession>
<gene>
    <name evidence="1" type="ORF">E3U43_013267</name>
</gene>
<proteinExistence type="predicted"/>
<sequence>MLCDTLSVVTAQEPECITCDGSSGWTALFPMHAGVKSKLLSNQLSSSLVQSVFKVLKRYASVGDGTLRVLRDQKHRSIFIKSWGLLCCMLVQTNTHVVLYRLSEMEDFEFSVEISDRDWECFFTECEECNLLPPSLAAVDDSGMSDMDDTGSIVAKRFQKVDVTAGFSEADCPMDGPPDCEGSPVEHYLGKHGIGGMESVLSGSEEDIHLQSINVFFERLKNVAEAERLTEPSQVRVRKNREVMQEEEHCSDGQQASSTSLPKNIPKLNCLPARGETAVGKETMEPVDTISNVMKTMKKDKPGSNISPEPAASNSELKTNPETRIFITEETGTETRVNEATQSLDSPNGVETTPNTDKVMKVEMCTPLEDVKQGYLLTSQLTPIKKCSTDSWSDLETMTNVKWKEDPNVSQPDATSINKTASQESSPSASIRRKRKKKRRLSVEPTESVHGYERQVLVKQSDSEEEQYAWRGATVPEDIHLFYSNEPQKTVMASLAGYSATSDLPVKISAKEIKVKDLSHYSPPCFSQYQYLPESLVREGRYKATGLTVSNVTNGGSVTPLRQTDSIMSASNNSGNVTTNLQPCSKLQVEESARLKHPGVAGNSDLDTVTAGFQQSDKINHSNICCENEQNPDLCTAEVKSLTQSILPSAESNDPDVDVVQNDRLSAAKSVLAEEAGNSGGDIHTLCQREDEPQQQLEIDCHYTDQYSSTQEKTHFPVSADGMNSPDTQVNCTTLTLDTSNLPSDQCCLFKSPSLDINITVRQTEYPLVCHTLSKFDVLSEENTTTAELSASQIMDVHSENPMPSGEINLTGKSQPNPSDFTTHLSSCCTLDTESVTSLSNENIADMSRSSCLSVSQNDTGRKEEKASLILTKPAERCDTSGPETSVSNDTTDSKCDLVLKAEDAIIPSKGECKPEKTPDSKQSVFAMSSFWSEMEKLTIKDILRLRMTSTAAPPSSLPPLQESEENDVLTMMDSGFFNQMDKSKPEQSLGSVSSRGVMWESEPVPVSLGTDIYTDNMMLTSVSNISQPVFPASAQTCRRKICKNVSVHNLHALESFSYTWKDQTLTLEEGELEQLKYLPDTQVPKQDKDVDYLASSSADSYRISLTDVFQYFFGGKQSNPSQPATDNINTCYTDGNSVPETYDHFFSEFDTESFFYPLITAKDQAKDELVPVFSYSRAANRNFQFPEAYDYFFASSSSDDSAAESDEEENCAPVRVVNRFSCTSSSSKISTDAYENFFTDRDLGHNFFWKNALSFRNISLTGSKVQNQSPSNSLVPVRQSASSFRTVYPMNALGNQGVMLSDPLLRHLEDRISIQLAQQPFRHEDLQIAVSNPRLDASLLPLKQSDMCLVCIAFASWVLKTANPQVGDAWKAVLLANVSALSAIRYLRKYVKMEAATSERKLNYTESSDS</sequence>
<evidence type="ECO:0000313" key="2">
    <source>
        <dbReference type="Proteomes" id="UP000793456"/>
    </source>
</evidence>
<keyword evidence="2" id="KW-1185">Reference proteome</keyword>
<reference evidence="1" key="1">
    <citation type="submission" date="2018-11" db="EMBL/GenBank/DDBJ databases">
        <title>The sequence and de novo assembly of Larimichthys crocea genome using PacBio and Hi-C technologies.</title>
        <authorList>
            <person name="Xu P."/>
            <person name="Chen B."/>
            <person name="Zhou Z."/>
            <person name="Ke Q."/>
            <person name="Wu Y."/>
            <person name="Bai H."/>
            <person name="Pu F."/>
        </authorList>
    </citation>
    <scope>NUCLEOTIDE SEQUENCE</scope>
    <source>
        <tissue evidence="1">Muscle</tissue>
    </source>
</reference>
<name>A0ACD3R947_LARCR</name>